<protein>
    <submittedName>
        <fullName evidence="1">Pectinesterase</fullName>
    </submittedName>
</protein>
<gene>
    <name evidence="1" type="ORF">L195_g051388</name>
</gene>
<evidence type="ECO:0000313" key="2">
    <source>
        <dbReference type="Proteomes" id="UP000236291"/>
    </source>
</evidence>
<comment type="caution">
    <text evidence="1">The sequence shown here is derived from an EMBL/GenBank/DDBJ whole genome shotgun (WGS) entry which is preliminary data.</text>
</comment>
<dbReference type="AlphaFoldDB" id="A0A2K3JZA0"/>
<evidence type="ECO:0000313" key="1">
    <source>
        <dbReference type="EMBL" id="PNX59381.1"/>
    </source>
</evidence>
<name>A0A2K3JZA0_TRIPR</name>
<dbReference type="Proteomes" id="UP000236291">
    <property type="component" value="Unassembled WGS sequence"/>
</dbReference>
<organism evidence="1 2">
    <name type="scientific">Trifolium pratense</name>
    <name type="common">Red clover</name>
    <dbReference type="NCBI Taxonomy" id="57577"/>
    <lineage>
        <taxon>Eukaryota</taxon>
        <taxon>Viridiplantae</taxon>
        <taxon>Streptophyta</taxon>
        <taxon>Embryophyta</taxon>
        <taxon>Tracheophyta</taxon>
        <taxon>Spermatophyta</taxon>
        <taxon>Magnoliopsida</taxon>
        <taxon>eudicotyledons</taxon>
        <taxon>Gunneridae</taxon>
        <taxon>Pentapetalae</taxon>
        <taxon>rosids</taxon>
        <taxon>fabids</taxon>
        <taxon>Fabales</taxon>
        <taxon>Fabaceae</taxon>
        <taxon>Papilionoideae</taxon>
        <taxon>50 kb inversion clade</taxon>
        <taxon>NPAAA clade</taxon>
        <taxon>Hologalegina</taxon>
        <taxon>IRL clade</taxon>
        <taxon>Trifolieae</taxon>
        <taxon>Trifolium</taxon>
    </lineage>
</organism>
<reference evidence="1 2" key="2">
    <citation type="journal article" date="2017" name="Front. Plant Sci.">
        <title>Gene Classification and Mining of Molecular Markers Useful in Red Clover (Trifolium pratense) Breeding.</title>
        <authorList>
            <person name="Istvanek J."/>
            <person name="Dluhosova J."/>
            <person name="Dluhos P."/>
            <person name="Patkova L."/>
            <person name="Nedelnik J."/>
            <person name="Repkova J."/>
        </authorList>
    </citation>
    <scope>NUCLEOTIDE SEQUENCE [LARGE SCALE GENOMIC DNA]</scope>
    <source>
        <strain evidence="2">cv. Tatra</strain>
        <tissue evidence="1">Young leaves</tissue>
    </source>
</reference>
<feature type="non-terminal residue" evidence="1">
    <location>
        <position position="1"/>
    </location>
</feature>
<dbReference type="EMBL" id="ASHM01080559">
    <property type="protein sequence ID" value="PNX59381.1"/>
    <property type="molecule type" value="Genomic_DNA"/>
</dbReference>
<proteinExistence type="predicted"/>
<sequence length="100" mass="10461">SSVLCASVPARTSGGFEFLKVAPSEFVGTVKDVVEILQDVTSILNEFGGSGFGDSRLSNAVSDCIEMLDLSSDALTWSVDATQTPKGTNTVLSLLITTPF</sequence>
<reference evidence="1 2" key="1">
    <citation type="journal article" date="2014" name="Am. J. Bot.">
        <title>Genome assembly and annotation for red clover (Trifolium pratense; Fabaceae).</title>
        <authorList>
            <person name="Istvanek J."/>
            <person name="Jaros M."/>
            <person name="Krenek A."/>
            <person name="Repkova J."/>
        </authorList>
    </citation>
    <scope>NUCLEOTIDE SEQUENCE [LARGE SCALE GENOMIC DNA]</scope>
    <source>
        <strain evidence="2">cv. Tatra</strain>
        <tissue evidence="1">Young leaves</tissue>
    </source>
</reference>
<dbReference type="STRING" id="57577.A0A2K3JZA0"/>
<dbReference type="ExpressionAtlas" id="A0A2K3JZA0">
    <property type="expression patterns" value="baseline"/>
</dbReference>
<accession>A0A2K3JZA0</accession>